<feature type="region of interest" description="Disordered" evidence="1">
    <location>
        <begin position="196"/>
        <end position="226"/>
    </location>
</feature>
<dbReference type="EMBL" id="MIGX01000045">
    <property type="protein sequence ID" value="PPT90786.1"/>
    <property type="molecule type" value="Genomic_DNA"/>
</dbReference>
<evidence type="ECO:0000313" key="4">
    <source>
        <dbReference type="Proteomes" id="UP000239898"/>
    </source>
</evidence>
<dbReference type="OrthoDB" id="9909226at2"/>
<keyword evidence="2" id="KW-0472">Membrane</keyword>
<name>A0A2S6ZF21_9XANT</name>
<evidence type="ECO:0000313" key="3">
    <source>
        <dbReference type="EMBL" id="PPT90786.1"/>
    </source>
</evidence>
<organism evidence="3 4">
    <name type="scientific">Xanthomonas theicola</name>
    <dbReference type="NCBI Taxonomy" id="56464"/>
    <lineage>
        <taxon>Bacteria</taxon>
        <taxon>Pseudomonadati</taxon>
        <taxon>Pseudomonadota</taxon>
        <taxon>Gammaproteobacteria</taxon>
        <taxon>Lysobacterales</taxon>
        <taxon>Lysobacteraceae</taxon>
        <taxon>Xanthomonas</taxon>
    </lineage>
</organism>
<feature type="transmembrane region" description="Helical" evidence="2">
    <location>
        <begin position="12"/>
        <end position="29"/>
    </location>
</feature>
<feature type="transmembrane region" description="Helical" evidence="2">
    <location>
        <begin position="125"/>
        <end position="147"/>
    </location>
</feature>
<dbReference type="AlphaFoldDB" id="A0A2S6ZF21"/>
<protein>
    <submittedName>
        <fullName evidence="3">Uncharacterized protein</fullName>
    </submittedName>
</protein>
<dbReference type="RefSeq" id="WP_128420414.1">
    <property type="nucleotide sequence ID" value="NZ_CP049017.1"/>
</dbReference>
<dbReference type="Proteomes" id="UP000239898">
    <property type="component" value="Unassembled WGS sequence"/>
</dbReference>
<evidence type="ECO:0000256" key="2">
    <source>
        <dbReference type="SAM" id="Phobius"/>
    </source>
</evidence>
<evidence type="ECO:0000256" key="1">
    <source>
        <dbReference type="SAM" id="MobiDB-lite"/>
    </source>
</evidence>
<keyword evidence="4" id="KW-1185">Reference proteome</keyword>
<keyword evidence="2" id="KW-0812">Transmembrane</keyword>
<gene>
    <name evidence="3" type="ORF">XthCFBP4691_10795</name>
</gene>
<sequence length="226" mass="25223">MYVKALLEHAPWLLWVFCPIALFFLWYRFRDGSLRHSRQRSQRLYALTRNGKWTKAGPTALQIAVREACGATLDDAWIAEALRRGNPLRMLGDCKLVGGMVRLRPDGRGFEGVKNRLGIRDFRKAAIGFFALACAPWVVTWGVLTFGQPAPQTVIALALASFVLAPFCMLMCVCHESAHRLTVQLDELYPLRPMVSGTRSRPRAPAAATSVTGRRRANRSGTTVTH</sequence>
<proteinExistence type="predicted"/>
<feature type="transmembrane region" description="Helical" evidence="2">
    <location>
        <begin position="153"/>
        <end position="174"/>
    </location>
</feature>
<reference evidence="3 4" key="1">
    <citation type="submission" date="2016-08" db="EMBL/GenBank/DDBJ databases">
        <title>Evolution of the type three secretion system and type three effector repertoires in Xanthomonas.</title>
        <authorList>
            <person name="Merda D."/>
            <person name="Briand M."/>
            <person name="Bosis E."/>
            <person name="Rousseau C."/>
            <person name="Portier P."/>
            <person name="Jacques M.-A."/>
            <person name="Fischer-Le Saux M."/>
        </authorList>
    </citation>
    <scope>NUCLEOTIDE SEQUENCE [LARGE SCALE GENOMIC DNA]</scope>
    <source>
        <strain evidence="3 4">CFBP 4691</strain>
    </source>
</reference>
<comment type="caution">
    <text evidence="3">The sequence shown here is derived from an EMBL/GenBank/DDBJ whole genome shotgun (WGS) entry which is preliminary data.</text>
</comment>
<accession>A0A2S6ZF21</accession>
<keyword evidence="2" id="KW-1133">Transmembrane helix</keyword>